<dbReference type="RefSeq" id="WP_282544544.1">
    <property type="nucleotide sequence ID" value="NZ_JASCIQ010000024.1"/>
</dbReference>
<accession>A0ABT6SGT3</accession>
<feature type="region of interest" description="Disordered" evidence="1">
    <location>
        <begin position="155"/>
        <end position="212"/>
    </location>
</feature>
<dbReference type="InterPro" id="IPR035897">
    <property type="entry name" value="Toll_tir_struct_dom_sf"/>
</dbReference>
<dbReference type="InterPro" id="IPR000157">
    <property type="entry name" value="TIR_dom"/>
</dbReference>
<organism evidence="3 4">
    <name type="scientific">Streptomyces cavernicola</name>
    <dbReference type="NCBI Taxonomy" id="3043613"/>
    <lineage>
        <taxon>Bacteria</taxon>
        <taxon>Bacillati</taxon>
        <taxon>Actinomycetota</taxon>
        <taxon>Actinomycetes</taxon>
        <taxon>Kitasatosporales</taxon>
        <taxon>Streptomycetaceae</taxon>
        <taxon>Streptomyces</taxon>
    </lineage>
</organism>
<sequence>MPKIFINYRSGNGDHMAAALDENLRRRFGPDAVFRDGRSLRPGTAYPQALLRELRRSSVLLVVIGPDWGGSPRLLESDDWVRREILEAQELGLDIVPVIDAAAGRFLDGSELPSELTWLSRHQALSYAPYTAVKDLAAIGDALLDLVPDLVDLSTPPVPAESGGTHNSVSGGSSETLVQGRDFSGDIGTVIKGNSGGQFHTGKGDQHVHHHNDSTRFTVDGGTFVAGSHNRAVNHRTENGRGNGDARS</sequence>
<dbReference type="Gene3D" id="3.40.50.10140">
    <property type="entry name" value="Toll/interleukin-1 receptor homology (TIR) domain"/>
    <property type="match status" value="1"/>
</dbReference>
<dbReference type="Proteomes" id="UP001223978">
    <property type="component" value="Unassembled WGS sequence"/>
</dbReference>
<reference evidence="3 4" key="1">
    <citation type="submission" date="2023-05" db="EMBL/GenBank/DDBJ databases">
        <title>Draft genome sequence of Streptomyces sp. B-S-A6 isolated from a cave soil in Thailand.</title>
        <authorList>
            <person name="Chamroensaksri N."/>
            <person name="Muangham S."/>
        </authorList>
    </citation>
    <scope>NUCLEOTIDE SEQUENCE [LARGE SCALE GENOMIC DNA]</scope>
    <source>
        <strain evidence="3 4">B-S-A6</strain>
    </source>
</reference>
<evidence type="ECO:0000256" key="1">
    <source>
        <dbReference type="SAM" id="MobiDB-lite"/>
    </source>
</evidence>
<feature type="compositionally biased region" description="Polar residues" evidence="1">
    <location>
        <begin position="164"/>
        <end position="177"/>
    </location>
</feature>
<dbReference type="PROSITE" id="PS50104">
    <property type="entry name" value="TIR"/>
    <property type="match status" value="1"/>
</dbReference>
<evidence type="ECO:0000313" key="3">
    <source>
        <dbReference type="EMBL" id="MDI3406613.1"/>
    </source>
</evidence>
<name>A0ABT6SGT3_9ACTN</name>
<dbReference type="SUPFAM" id="SSF52200">
    <property type="entry name" value="Toll/Interleukin receptor TIR domain"/>
    <property type="match status" value="1"/>
</dbReference>
<dbReference type="EMBL" id="JASCIQ010000024">
    <property type="protein sequence ID" value="MDI3406613.1"/>
    <property type="molecule type" value="Genomic_DNA"/>
</dbReference>
<feature type="domain" description="TIR" evidence="2">
    <location>
        <begin position="1"/>
        <end position="143"/>
    </location>
</feature>
<comment type="caution">
    <text evidence="3">The sequence shown here is derived from an EMBL/GenBank/DDBJ whole genome shotgun (WGS) entry which is preliminary data.</text>
</comment>
<evidence type="ECO:0000259" key="2">
    <source>
        <dbReference type="PROSITE" id="PS50104"/>
    </source>
</evidence>
<keyword evidence="4" id="KW-1185">Reference proteome</keyword>
<feature type="region of interest" description="Disordered" evidence="1">
    <location>
        <begin position="226"/>
        <end position="248"/>
    </location>
</feature>
<protein>
    <submittedName>
        <fullName evidence="3">Toll/interleukin-1 receptor domain-containing protein</fullName>
    </submittedName>
</protein>
<keyword evidence="3" id="KW-0675">Receptor</keyword>
<proteinExistence type="predicted"/>
<gene>
    <name evidence="3" type="ORF">QIS96_22725</name>
</gene>
<feature type="compositionally biased region" description="Basic and acidic residues" evidence="1">
    <location>
        <begin position="235"/>
        <end position="248"/>
    </location>
</feature>
<dbReference type="Pfam" id="PF13676">
    <property type="entry name" value="TIR_2"/>
    <property type="match status" value="1"/>
</dbReference>
<evidence type="ECO:0000313" key="4">
    <source>
        <dbReference type="Proteomes" id="UP001223978"/>
    </source>
</evidence>
<feature type="compositionally biased region" description="Basic and acidic residues" evidence="1">
    <location>
        <begin position="202"/>
        <end position="212"/>
    </location>
</feature>